<name>A0A9N9SK13_PHACE</name>
<dbReference type="PANTHER" id="PTHR22933">
    <property type="entry name" value="FI18007P1-RELATED"/>
    <property type="match status" value="1"/>
</dbReference>
<feature type="domain" description="Chitin-binding type-2" evidence="3">
    <location>
        <begin position="109"/>
        <end position="166"/>
    </location>
</feature>
<sequence>MKRPSGLWILLSAGVLWLSIQDVYGVRGTSLIFGKSTTTTTTTPSAEEKDSSEDEGVTTELSADGNTTKPTLTGNPQIDYIWDPNLPKELNGYNLSDYPFYERVPKDITFKCDGLHDGFYASVQHKCQVYHHCLHETRYDFLCGNYTAFDQRTFICHFASEVDCNNSKKYWHRNDALYKAASTTTVKPIIYTTAPPIQTPTDGLAPPVGSGPRRIRPYRRRRPQYDYYDDYYDFFYEDRPRSRGRKRPRPRPRPIYDDEYEEEYEEERYEKRGGGRRNENRRPYERRPNAGRVRNKERPRLDYEDEDSETKYEDDIELSRRKPVGSKESKSKYYGRRHPTGSESEEQVEKPRPSAEKIREKSKPSPDTRAIIKPVSGTIYDRPRLAPKIRLPVPKNEAEKYAYKPLIPKEPVPQENIEYDDDYVEIEASNYDKKKLGERESNEKPIKKSNPRTSTRKHPQIAENTSRNNTPKRRPKPEYEDYEDDYDYAIDARPNPTEDIMKATPKTSTSTHTKITTTTTHTTPTTTTTTTMAPIEKIEQPLIRLVKRPFLPSRGGNPYSARGLKPVGAKAAPNARENSEVFNKELGNRDNYHSEFTPTEVILDSLMKTRIVSAVSRDNHEEGEDPRPAVPTDNYQRGVDSRQNFQKPDEYQSQPHKLPAKNPLDIAIDEYDITLNDALNPTLPNLPVRGYPTGFDVVNNEYIYNNNNYRPRYPQDQVVATASNGYIYKPKPADQRFEVQTHSNFGNTNYQAHYSPIRENYRPRQYQSTEALYSRY</sequence>
<reference evidence="4" key="1">
    <citation type="submission" date="2022-01" db="EMBL/GenBank/DDBJ databases">
        <authorList>
            <person name="King R."/>
        </authorList>
    </citation>
    <scope>NUCLEOTIDE SEQUENCE</scope>
</reference>
<gene>
    <name evidence="4" type="ORF">PHAECO_LOCUS8212</name>
</gene>
<feature type="compositionally biased region" description="Basic and acidic residues" evidence="1">
    <location>
        <begin position="430"/>
        <end position="446"/>
    </location>
</feature>
<dbReference type="EMBL" id="OU896710">
    <property type="protein sequence ID" value="CAG9821007.1"/>
    <property type="molecule type" value="Genomic_DNA"/>
</dbReference>
<feature type="compositionally biased region" description="Basic and acidic residues" evidence="1">
    <location>
        <begin position="309"/>
        <end position="331"/>
    </location>
</feature>
<dbReference type="Pfam" id="PF01607">
    <property type="entry name" value="CBM_14"/>
    <property type="match status" value="1"/>
</dbReference>
<evidence type="ECO:0000256" key="2">
    <source>
        <dbReference type="SAM" id="SignalP"/>
    </source>
</evidence>
<feature type="region of interest" description="Disordered" evidence="1">
    <location>
        <begin position="556"/>
        <end position="576"/>
    </location>
</feature>
<evidence type="ECO:0000259" key="3">
    <source>
        <dbReference type="PROSITE" id="PS50940"/>
    </source>
</evidence>
<keyword evidence="2" id="KW-0732">Signal</keyword>
<feature type="region of interest" description="Disordered" evidence="1">
    <location>
        <begin position="616"/>
        <end position="640"/>
    </location>
</feature>
<proteinExistence type="predicted"/>
<dbReference type="PANTHER" id="PTHR22933:SF40">
    <property type="entry name" value="CUTICULAR PROTEIN ANALOGOUS TO PERITROPHINS 1-H"/>
    <property type="match status" value="1"/>
</dbReference>
<dbReference type="SUPFAM" id="SSF57625">
    <property type="entry name" value="Invertebrate chitin-binding proteins"/>
    <property type="match status" value="1"/>
</dbReference>
<dbReference type="InterPro" id="IPR002557">
    <property type="entry name" value="Chitin-bd_dom"/>
</dbReference>
<protein>
    <recommendedName>
        <fullName evidence="3">Chitin-binding type-2 domain-containing protein</fullName>
    </recommendedName>
</protein>
<feature type="compositionally biased region" description="Polar residues" evidence="1">
    <location>
        <begin position="59"/>
        <end position="69"/>
    </location>
</feature>
<dbReference type="InterPro" id="IPR052976">
    <property type="entry name" value="Scoloptoxin-like"/>
</dbReference>
<feature type="compositionally biased region" description="Basic and acidic residues" evidence="1">
    <location>
        <begin position="347"/>
        <end position="366"/>
    </location>
</feature>
<reference evidence="4" key="2">
    <citation type="submission" date="2022-10" db="EMBL/GenBank/DDBJ databases">
        <authorList>
            <consortium name="ENA_rothamsted_submissions"/>
            <consortium name="culmorum"/>
            <person name="King R."/>
        </authorList>
    </citation>
    <scope>NUCLEOTIDE SEQUENCE</scope>
</reference>
<dbReference type="OrthoDB" id="3360904at2759"/>
<dbReference type="Gene3D" id="2.170.140.10">
    <property type="entry name" value="Chitin binding domain"/>
    <property type="match status" value="1"/>
</dbReference>
<dbReference type="GO" id="GO:0008061">
    <property type="term" value="F:chitin binding"/>
    <property type="evidence" value="ECO:0007669"/>
    <property type="project" value="InterPro"/>
</dbReference>
<feature type="region of interest" description="Disordered" evidence="1">
    <location>
        <begin position="261"/>
        <end position="376"/>
    </location>
</feature>
<accession>A0A9N9SK13</accession>
<feature type="compositionally biased region" description="Basic and acidic residues" evidence="1">
    <location>
        <begin position="268"/>
        <end position="302"/>
    </location>
</feature>
<feature type="signal peptide" evidence="2">
    <location>
        <begin position="1"/>
        <end position="25"/>
    </location>
</feature>
<evidence type="ECO:0000313" key="4">
    <source>
        <dbReference type="EMBL" id="CAG9821007.1"/>
    </source>
</evidence>
<dbReference type="GO" id="GO:0005576">
    <property type="term" value="C:extracellular region"/>
    <property type="evidence" value="ECO:0007669"/>
    <property type="project" value="InterPro"/>
</dbReference>
<dbReference type="PROSITE" id="PS50940">
    <property type="entry name" value="CHIT_BIND_II"/>
    <property type="match status" value="1"/>
</dbReference>
<feature type="compositionally biased region" description="Basic residues" evidence="1">
    <location>
        <begin position="447"/>
        <end position="459"/>
    </location>
</feature>
<keyword evidence="5" id="KW-1185">Reference proteome</keyword>
<dbReference type="InterPro" id="IPR036508">
    <property type="entry name" value="Chitin-bd_dom_sf"/>
</dbReference>
<dbReference type="SMART" id="SM00494">
    <property type="entry name" value="ChtBD2"/>
    <property type="match status" value="1"/>
</dbReference>
<feature type="compositionally biased region" description="Low complexity" evidence="1">
    <location>
        <begin position="504"/>
        <end position="528"/>
    </location>
</feature>
<organism evidence="4 5">
    <name type="scientific">Phaedon cochleariae</name>
    <name type="common">Mustard beetle</name>
    <dbReference type="NCBI Taxonomy" id="80249"/>
    <lineage>
        <taxon>Eukaryota</taxon>
        <taxon>Metazoa</taxon>
        <taxon>Ecdysozoa</taxon>
        <taxon>Arthropoda</taxon>
        <taxon>Hexapoda</taxon>
        <taxon>Insecta</taxon>
        <taxon>Pterygota</taxon>
        <taxon>Neoptera</taxon>
        <taxon>Endopterygota</taxon>
        <taxon>Coleoptera</taxon>
        <taxon>Polyphaga</taxon>
        <taxon>Cucujiformia</taxon>
        <taxon>Chrysomeloidea</taxon>
        <taxon>Chrysomelidae</taxon>
        <taxon>Chrysomelinae</taxon>
        <taxon>Chrysomelini</taxon>
        <taxon>Phaedon</taxon>
    </lineage>
</organism>
<feature type="region of interest" description="Disordered" evidence="1">
    <location>
        <begin position="37"/>
        <end position="69"/>
    </location>
</feature>
<feature type="region of interest" description="Disordered" evidence="1">
    <location>
        <begin position="194"/>
        <end position="220"/>
    </location>
</feature>
<dbReference type="AlphaFoldDB" id="A0A9N9SK13"/>
<feature type="region of interest" description="Disordered" evidence="1">
    <location>
        <begin position="430"/>
        <end position="528"/>
    </location>
</feature>
<dbReference type="Proteomes" id="UP001153737">
    <property type="component" value="Chromosome 4"/>
</dbReference>
<evidence type="ECO:0000256" key="1">
    <source>
        <dbReference type="SAM" id="MobiDB-lite"/>
    </source>
</evidence>
<evidence type="ECO:0000313" key="5">
    <source>
        <dbReference type="Proteomes" id="UP001153737"/>
    </source>
</evidence>
<feature type="chain" id="PRO_5040486795" description="Chitin-binding type-2 domain-containing protein" evidence="2">
    <location>
        <begin position="26"/>
        <end position="776"/>
    </location>
</feature>